<evidence type="ECO:0000256" key="1">
    <source>
        <dbReference type="SAM" id="Coils"/>
    </source>
</evidence>
<evidence type="ECO:0000313" key="2">
    <source>
        <dbReference type="EMBL" id="KMQ92506.1"/>
    </source>
</evidence>
<proteinExistence type="predicted"/>
<accession>A0A0J7KQE0</accession>
<feature type="coiled-coil region" evidence="1">
    <location>
        <begin position="56"/>
        <end position="90"/>
    </location>
</feature>
<protein>
    <submittedName>
        <fullName evidence="2">Uncharacterized protein</fullName>
    </submittedName>
</protein>
<organism evidence="2 3">
    <name type="scientific">Lasius niger</name>
    <name type="common">Black garden ant</name>
    <dbReference type="NCBI Taxonomy" id="67767"/>
    <lineage>
        <taxon>Eukaryota</taxon>
        <taxon>Metazoa</taxon>
        <taxon>Ecdysozoa</taxon>
        <taxon>Arthropoda</taxon>
        <taxon>Hexapoda</taxon>
        <taxon>Insecta</taxon>
        <taxon>Pterygota</taxon>
        <taxon>Neoptera</taxon>
        <taxon>Endopterygota</taxon>
        <taxon>Hymenoptera</taxon>
        <taxon>Apocrita</taxon>
        <taxon>Aculeata</taxon>
        <taxon>Formicoidea</taxon>
        <taxon>Formicidae</taxon>
        <taxon>Formicinae</taxon>
        <taxon>Lasius</taxon>
        <taxon>Lasius</taxon>
    </lineage>
</organism>
<keyword evidence="1" id="KW-0175">Coiled coil</keyword>
<keyword evidence="3" id="KW-1185">Reference proteome</keyword>
<sequence>MGATAVGAIGINCLEIAEEERKNKAEAKGDPTYIRIRNKELESEIEKMMLEEILKNREMRIIVANLKKEIDELKCRLEDAEEDSRKARESHRIIQWKLTKMRSGVVGDTGRESEVDLPNGSALSKGLSIEGLPFG</sequence>
<dbReference type="Proteomes" id="UP000036403">
    <property type="component" value="Unassembled WGS sequence"/>
</dbReference>
<comment type="caution">
    <text evidence="2">The sequence shown here is derived from an EMBL/GenBank/DDBJ whole genome shotgun (WGS) entry which is preliminary data.</text>
</comment>
<dbReference type="AlphaFoldDB" id="A0A0J7KQE0"/>
<name>A0A0J7KQE0_LASNI</name>
<dbReference type="EMBL" id="LBMM01004367">
    <property type="protein sequence ID" value="KMQ92506.1"/>
    <property type="molecule type" value="Genomic_DNA"/>
</dbReference>
<dbReference type="PaxDb" id="67767-A0A0J7KQE0"/>
<evidence type="ECO:0000313" key="3">
    <source>
        <dbReference type="Proteomes" id="UP000036403"/>
    </source>
</evidence>
<reference evidence="2 3" key="1">
    <citation type="submission" date="2015-04" db="EMBL/GenBank/DDBJ databases">
        <title>Lasius niger genome sequencing.</title>
        <authorList>
            <person name="Konorov E.A."/>
            <person name="Nikitin M.A."/>
            <person name="Kirill M.V."/>
            <person name="Chang P."/>
        </authorList>
    </citation>
    <scope>NUCLEOTIDE SEQUENCE [LARGE SCALE GENOMIC DNA]</scope>
    <source>
        <tissue evidence="2">Whole</tissue>
    </source>
</reference>
<gene>
    <name evidence="2" type="ORF">RF55_7492</name>
</gene>